<evidence type="ECO:0000313" key="1">
    <source>
        <dbReference type="EMBL" id="MFC0392354.1"/>
    </source>
</evidence>
<accession>A0ABV6JA49</accession>
<protein>
    <submittedName>
        <fullName evidence="1">Class I SAM-dependent methyltransferase</fullName>
        <ecNumber evidence="1">2.1.1.-</ecNumber>
    </submittedName>
</protein>
<evidence type="ECO:0000313" key="2">
    <source>
        <dbReference type="Proteomes" id="UP001589818"/>
    </source>
</evidence>
<sequence>MLVRDIEKSMLHAEQTGYGFGPMTISKSALVHLARRLEPGEGGQAVKLLELGGGQSTMFLSSLHRLGLLPLQVMTLEHQPSWASDLQSRADPDCVTIMRQTLKQITDEEWERVFAHPDQSARLWSKIGSPVRDSLYGHYTLRNAFYSEAHDNVPGRGTIDAMIIDGPHGNGRSLAFPLFVSALKQGAYVLIDDFDHYPFSERFGPHLPLRRMLP</sequence>
<dbReference type="Gene3D" id="3.40.50.150">
    <property type="entry name" value="Vaccinia Virus protein VP39"/>
    <property type="match status" value="1"/>
</dbReference>
<comment type="caution">
    <text evidence="1">The sequence shown here is derived from an EMBL/GenBank/DDBJ whole genome shotgun (WGS) entry which is preliminary data.</text>
</comment>
<proteinExistence type="predicted"/>
<keyword evidence="1" id="KW-0489">Methyltransferase</keyword>
<reference evidence="1 2" key="1">
    <citation type="submission" date="2024-09" db="EMBL/GenBank/DDBJ databases">
        <authorList>
            <person name="Sun Q."/>
            <person name="Mori K."/>
        </authorList>
    </citation>
    <scope>NUCLEOTIDE SEQUENCE [LARGE SCALE GENOMIC DNA]</scope>
    <source>
        <strain evidence="1 2">CCM 4839</strain>
    </source>
</reference>
<keyword evidence="2" id="KW-1185">Reference proteome</keyword>
<dbReference type="SUPFAM" id="SSF53335">
    <property type="entry name" value="S-adenosyl-L-methionine-dependent methyltransferases"/>
    <property type="match status" value="1"/>
</dbReference>
<gene>
    <name evidence="1" type="ORF">ACFFJ8_13355</name>
</gene>
<organism evidence="1 2">
    <name type="scientific">Paenibacillus mendelii</name>
    <dbReference type="NCBI Taxonomy" id="206163"/>
    <lineage>
        <taxon>Bacteria</taxon>
        <taxon>Bacillati</taxon>
        <taxon>Bacillota</taxon>
        <taxon>Bacilli</taxon>
        <taxon>Bacillales</taxon>
        <taxon>Paenibacillaceae</taxon>
        <taxon>Paenibacillus</taxon>
    </lineage>
</organism>
<dbReference type="InterPro" id="IPR029063">
    <property type="entry name" value="SAM-dependent_MTases_sf"/>
</dbReference>
<dbReference type="Proteomes" id="UP001589818">
    <property type="component" value="Unassembled WGS sequence"/>
</dbReference>
<dbReference type="EMBL" id="JBHLVF010000017">
    <property type="protein sequence ID" value="MFC0392354.1"/>
    <property type="molecule type" value="Genomic_DNA"/>
</dbReference>
<dbReference type="EC" id="2.1.1.-" evidence="1"/>
<dbReference type="Pfam" id="PF13578">
    <property type="entry name" value="Methyltransf_24"/>
    <property type="match status" value="1"/>
</dbReference>
<dbReference type="GO" id="GO:0032259">
    <property type="term" value="P:methylation"/>
    <property type="evidence" value="ECO:0007669"/>
    <property type="project" value="UniProtKB-KW"/>
</dbReference>
<dbReference type="RefSeq" id="WP_204819454.1">
    <property type="nucleotide sequence ID" value="NZ_JANHOF010000003.1"/>
</dbReference>
<dbReference type="GO" id="GO:0008168">
    <property type="term" value="F:methyltransferase activity"/>
    <property type="evidence" value="ECO:0007669"/>
    <property type="project" value="UniProtKB-KW"/>
</dbReference>
<keyword evidence="1" id="KW-0808">Transferase</keyword>
<name>A0ABV6JA49_9BACL</name>